<keyword evidence="1" id="KW-0547">Nucleotide-binding</keyword>
<dbReference type="EMBL" id="OW240912">
    <property type="protein sequence ID" value="CAH2218521.1"/>
    <property type="molecule type" value="Genomic_DNA"/>
</dbReference>
<accession>A0AAD1QW67</accession>
<sequence length="217" mass="25328">MDKQTNLLNVPQTLKVNYYSVYLCVPGFRGTGKSGVLVEFSKLSFHFRSYGDLTDQELEEICDFLYQKVTSREKAALSQLKSCYNIFRSVAYRTSSACAEQVSAERSSQLKSLLLEYFEKKDPLDMLGGDNIEEEELIDLKLQDWKDHICSDVRLFLSIRHDERFSGRAIARIFHGIASPCYPAQVYGRDRRFWRKYIHLDFNKIMQLAKEEIIHQK</sequence>
<name>A0AAD1QW67_PELCU</name>
<protein>
    <submittedName>
        <fullName evidence="1">ATP-dependent DNA helicase Q4</fullName>
    </submittedName>
</protein>
<keyword evidence="1" id="KW-0347">Helicase</keyword>
<keyword evidence="1" id="KW-0067">ATP-binding</keyword>
<dbReference type="Proteomes" id="UP001295444">
    <property type="component" value="Chromosome 01"/>
</dbReference>
<organism evidence="1 2">
    <name type="scientific">Pelobates cultripes</name>
    <name type="common">Western spadefoot toad</name>
    <dbReference type="NCBI Taxonomy" id="61616"/>
    <lineage>
        <taxon>Eukaryota</taxon>
        <taxon>Metazoa</taxon>
        <taxon>Chordata</taxon>
        <taxon>Craniata</taxon>
        <taxon>Vertebrata</taxon>
        <taxon>Euteleostomi</taxon>
        <taxon>Amphibia</taxon>
        <taxon>Batrachia</taxon>
        <taxon>Anura</taxon>
        <taxon>Pelobatoidea</taxon>
        <taxon>Pelobatidae</taxon>
        <taxon>Pelobates</taxon>
    </lineage>
</organism>
<evidence type="ECO:0000313" key="2">
    <source>
        <dbReference type="Proteomes" id="UP001295444"/>
    </source>
</evidence>
<gene>
    <name evidence="1" type="ORF">PECUL_23A025674</name>
</gene>
<reference evidence="1" key="1">
    <citation type="submission" date="2022-03" db="EMBL/GenBank/DDBJ databases">
        <authorList>
            <person name="Alioto T."/>
            <person name="Alioto T."/>
            <person name="Gomez Garrido J."/>
        </authorList>
    </citation>
    <scope>NUCLEOTIDE SEQUENCE</scope>
</reference>
<keyword evidence="1" id="KW-0378">Hydrolase</keyword>
<evidence type="ECO:0000313" key="1">
    <source>
        <dbReference type="EMBL" id="CAH2218521.1"/>
    </source>
</evidence>
<keyword evidence="2" id="KW-1185">Reference proteome</keyword>
<dbReference type="GO" id="GO:0004386">
    <property type="term" value="F:helicase activity"/>
    <property type="evidence" value="ECO:0007669"/>
    <property type="project" value="UniProtKB-KW"/>
</dbReference>
<dbReference type="AlphaFoldDB" id="A0AAD1QW67"/>
<proteinExistence type="predicted"/>